<evidence type="ECO:0000313" key="1">
    <source>
        <dbReference type="EMBL" id="GAV01155.1"/>
    </source>
</evidence>
<dbReference type="PANTHER" id="PTHR34179">
    <property type="entry name" value="TUMOR PROTEIN P53-INDUCIBLE PROTEIN 13"/>
    <property type="match status" value="1"/>
</dbReference>
<dbReference type="AlphaFoldDB" id="A0A1D1VHM7"/>
<sequence>MVQLLFISSSGVHISTTMWSLVVSSVLSALCLFGSTWSQRMSNPVSNFQISAMAALAQGFPVDRVMAGRIPSCDDGKTNLTLDWDGSSKEYTCLEFPFTTPQQVVAAASCGPTPPQALHFCMTDQIHYTDVPPTSGNHRPTWPTYGEYRYIPPQRWLHSLEHGAVVMLYHPCADAAEVDKLRAVVTGCLRRYIITPYDKLPKQAPLALLTWGCLLTLSQADEKSAKDFIQARGINFGAEQVEQDGDFTDQLIKQSVVVPGSDMKDSHLCPTAHGSKLAM</sequence>
<accession>A0A1D1VHM7</accession>
<keyword evidence="2" id="KW-1185">Reference proteome</keyword>
<name>A0A1D1VHM7_RAMVA</name>
<reference evidence="1 2" key="1">
    <citation type="journal article" date="2016" name="Nat. Commun.">
        <title>Extremotolerant tardigrade genome and improved radiotolerance of human cultured cells by tardigrade-unique protein.</title>
        <authorList>
            <person name="Hashimoto T."/>
            <person name="Horikawa D.D."/>
            <person name="Saito Y."/>
            <person name="Kuwahara H."/>
            <person name="Kozuka-Hata H."/>
            <person name="Shin-I T."/>
            <person name="Minakuchi Y."/>
            <person name="Ohishi K."/>
            <person name="Motoyama A."/>
            <person name="Aizu T."/>
            <person name="Enomoto A."/>
            <person name="Kondo K."/>
            <person name="Tanaka S."/>
            <person name="Hara Y."/>
            <person name="Koshikawa S."/>
            <person name="Sagara H."/>
            <person name="Miura T."/>
            <person name="Yokobori S."/>
            <person name="Miyagawa K."/>
            <person name="Suzuki Y."/>
            <person name="Kubo T."/>
            <person name="Oyama M."/>
            <person name="Kohara Y."/>
            <person name="Fujiyama A."/>
            <person name="Arakawa K."/>
            <person name="Katayama T."/>
            <person name="Toyoda A."/>
            <person name="Kunieda T."/>
        </authorList>
    </citation>
    <scope>NUCLEOTIDE SEQUENCE [LARGE SCALE GENOMIC DNA]</scope>
    <source>
        <strain evidence="1 2">YOKOZUNA-1</strain>
    </source>
</reference>
<evidence type="ECO:0008006" key="3">
    <source>
        <dbReference type="Google" id="ProtNLM"/>
    </source>
</evidence>
<dbReference type="STRING" id="947166.A0A1D1VHM7"/>
<dbReference type="Pfam" id="PF11303">
    <property type="entry name" value="DUF3105"/>
    <property type="match status" value="1"/>
</dbReference>
<gene>
    <name evidence="1" type="primary">RvY_11907-1</name>
    <name evidence="1" type="synonym">RvY_11907.1</name>
    <name evidence="1" type="ORF">RvY_11907</name>
</gene>
<proteinExistence type="predicted"/>
<evidence type="ECO:0000313" key="2">
    <source>
        <dbReference type="Proteomes" id="UP000186922"/>
    </source>
</evidence>
<dbReference type="OrthoDB" id="5960270at2759"/>
<dbReference type="PANTHER" id="PTHR34179:SF1">
    <property type="entry name" value="TUMOR PROTEIN P53-INDUCIBLE PROTEIN 13"/>
    <property type="match status" value="1"/>
</dbReference>
<dbReference type="GO" id="GO:0005737">
    <property type="term" value="C:cytoplasm"/>
    <property type="evidence" value="ECO:0007669"/>
    <property type="project" value="TreeGrafter"/>
</dbReference>
<dbReference type="Proteomes" id="UP000186922">
    <property type="component" value="Unassembled WGS sequence"/>
</dbReference>
<organism evidence="1 2">
    <name type="scientific">Ramazzottius varieornatus</name>
    <name type="common">Water bear</name>
    <name type="synonym">Tardigrade</name>
    <dbReference type="NCBI Taxonomy" id="947166"/>
    <lineage>
        <taxon>Eukaryota</taxon>
        <taxon>Metazoa</taxon>
        <taxon>Ecdysozoa</taxon>
        <taxon>Tardigrada</taxon>
        <taxon>Eutardigrada</taxon>
        <taxon>Parachela</taxon>
        <taxon>Hypsibioidea</taxon>
        <taxon>Ramazzottiidae</taxon>
        <taxon>Ramazzottius</taxon>
    </lineage>
</organism>
<dbReference type="EMBL" id="BDGG01000007">
    <property type="protein sequence ID" value="GAV01155.1"/>
    <property type="molecule type" value="Genomic_DNA"/>
</dbReference>
<protein>
    <recommendedName>
        <fullName evidence="3">DUF3105 domain-containing protein</fullName>
    </recommendedName>
</protein>
<dbReference type="InterPro" id="IPR021454">
    <property type="entry name" value="DUF3105"/>
</dbReference>
<comment type="caution">
    <text evidence="1">The sequence shown here is derived from an EMBL/GenBank/DDBJ whole genome shotgun (WGS) entry which is preliminary data.</text>
</comment>